<evidence type="ECO:0000313" key="1">
    <source>
        <dbReference type="EMBL" id="KAK8949271.1"/>
    </source>
</evidence>
<evidence type="ECO:0000313" key="2">
    <source>
        <dbReference type="Proteomes" id="UP001418222"/>
    </source>
</evidence>
<reference evidence="1 2" key="1">
    <citation type="journal article" date="2022" name="Nat. Plants">
        <title>Genomes of leafy and leafless Platanthera orchids illuminate the evolution of mycoheterotrophy.</title>
        <authorList>
            <person name="Li M.H."/>
            <person name="Liu K.W."/>
            <person name="Li Z."/>
            <person name="Lu H.C."/>
            <person name="Ye Q.L."/>
            <person name="Zhang D."/>
            <person name="Wang J.Y."/>
            <person name="Li Y.F."/>
            <person name="Zhong Z.M."/>
            <person name="Liu X."/>
            <person name="Yu X."/>
            <person name="Liu D.K."/>
            <person name="Tu X.D."/>
            <person name="Liu B."/>
            <person name="Hao Y."/>
            <person name="Liao X.Y."/>
            <person name="Jiang Y.T."/>
            <person name="Sun W.H."/>
            <person name="Chen J."/>
            <person name="Chen Y.Q."/>
            <person name="Ai Y."/>
            <person name="Zhai J.W."/>
            <person name="Wu S.S."/>
            <person name="Zhou Z."/>
            <person name="Hsiao Y.Y."/>
            <person name="Wu W.L."/>
            <person name="Chen Y.Y."/>
            <person name="Lin Y.F."/>
            <person name="Hsu J.L."/>
            <person name="Li C.Y."/>
            <person name="Wang Z.W."/>
            <person name="Zhao X."/>
            <person name="Zhong W.Y."/>
            <person name="Ma X.K."/>
            <person name="Ma L."/>
            <person name="Huang J."/>
            <person name="Chen G.Z."/>
            <person name="Huang M.Z."/>
            <person name="Huang L."/>
            <person name="Peng D.H."/>
            <person name="Luo Y.B."/>
            <person name="Zou S.Q."/>
            <person name="Chen S.P."/>
            <person name="Lan S."/>
            <person name="Tsai W.C."/>
            <person name="Van de Peer Y."/>
            <person name="Liu Z.J."/>
        </authorList>
    </citation>
    <scope>NUCLEOTIDE SEQUENCE [LARGE SCALE GENOMIC DNA]</scope>
    <source>
        <strain evidence="1">Lor287</strain>
    </source>
</reference>
<organism evidence="1 2">
    <name type="scientific">Platanthera zijinensis</name>
    <dbReference type="NCBI Taxonomy" id="2320716"/>
    <lineage>
        <taxon>Eukaryota</taxon>
        <taxon>Viridiplantae</taxon>
        <taxon>Streptophyta</taxon>
        <taxon>Embryophyta</taxon>
        <taxon>Tracheophyta</taxon>
        <taxon>Spermatophyta</taxon>
        <taxon>Magnoliopsida</taxon>
        <taxon>Liliopsida</taxon>
        <taxon>Asparagales</taxon>
        <taxon>Orchidaceae</taxon>
        <taxon>Orchidoideae</taxon>
        <taxon>Orchideae</taxon>
        <taxon>Orchidinae</taxon>
        <taxon>Platanthera</taxon>
    </lineage>
</organism>
<dbReference type="AlphaFoldDB" id="A0AAP0BUE4"/>
<accession>A0AAP0BUE4</accession>
<dbReference type="EMBL" id="JBBWWQ010000004">
    <property type="protein sequence ID" value="KAK8949271.1"/>
    <property type="molecule type" value="Genomic_DNA"/>
</dbReference>
<comment type="caution">
    <text evidence="1">The sequence shown here is derived from an EMBL/GenBank/DDBJ whole genome shotgun (WGS) entry which is preliminary data.</text>
</comment>
<protein>
    <submittedName>
        <fullName evidence="1">Uncharacterized protein</fullName>
    </submittedName>
</protein>
<sequence>MGWRWGGRNGSGRGSMTIALLHFHELFELDIRLEVIFIIRSGEERWFGWWRRWHRNG</sequence>
<proteinExistence type="predicted"/>
<keyword evidence="2" id="KW-1185">Reference proteome</keyword>
<gene>
    <name evidence="1" type="ORF">KSP39_PZI005281</name>
</gene>
<dbReference type="Proteomes" id="UP001418222">
    <property type="component" value="Unassembled WGS sequence"/>
</dbReference>
<name>A0AAP0BUE4_9ASPA</name>